<evidence type="ECO:0000256" key="10">
    <source>
        <dbReference type="SAM" id="MobiDB-lite"/>
    </source>
</evidence>
<dbReference type="Proteomes" id="UP001583172">
    <property type="component" value="Unassembled WGS sequence"/>
</dbReference>
<evidence type="ECO:0000256" key="2">
    <source>
        <dbReference type="ARBA" id="ARBA00010489"/>
    </source>
</evidence>
<keyword evidence="4" id="KW-0698">rRNA processing</keyword>
<evidence type="ECO:0000256" key="7">
    <source>
        <dbReference type="ARBA" id="ARBA00022839"/>
    </source>
</evidence>
<dbReference type="InterPro" id="IPR037431">
    <property type="entry name" value="REX4_DEDDh_dom"/>
</dbReference>
<sequence length="341" mass="37212">MAELSSNWKKLQAKIKAESTRPAAKRKADDSIDQREKGEAPRKKQKHQRGPEKPVKSGKPRKTAKSPPPAATNGSKTKSKPSMGNTQSSKIDPVPPKHGVAPSLAVWAADNDISPESIAEAYGLGLKGNSLLTADGPARVNEGLAPGVKVGKYVAIDCEMVGVGEGGHEDALARVSLVDFHGRQVYDSYVRPRGRVVDWRTHVSGVGPKHMAKARSFEEVQAQVAELLKGAIVVGHDVKHDLRVLELDHPHRMIRDTAKFSGFRKYGHGPKPALRVLAREILGIEIQTGQHSSIEDARVAMLLFRKHKPAFDMEHAARYPDEKPKQKKPPSKGGKGKKNIE</sequence>
<evidence type="ECO:0000256" key="5">
    <source>
        <dbReference type="ARBA" id="ARBA00022722"/>
    </source>
</evidence>
<dbReference type="InterPro" id="IPR013520">
    <property type="entry name" value="Ribonucl_H"/>
</dbReference>
<feature type="compositionally biased region" description="Basic and acidic residues" evidence="10">
    <location>
        <begin position="314"/>
        <end position="324"/>
    </location>
</feature>
<reference evidence="12 13" key="1">
    <citation type="journal article" date="2024" name="Commun. Biol.">
        <title>Comparative genomic analysis of thermophilic fungi reveals convergent evolutionary adaptations and gene losses.</title>
        <authorList>
            <person name="Steindorff A.S."/>
            <person name="Aguilar-Pontes M.V."/>
            <person name="Robinson A.J."/>
            <person name="Andreopoulos B."/>
            <person name="LaButti K."/>
            <person name="Kuo A."/>
            <person name="Mondo S."/>
            <person name="Riley R."/>
            <person name="Otillar R."/>
            <person name="Haridas S."/>
            <person name="Lipzen A."/>
            <person name="Grimwood J."/>
            <person name="Schmutz J."/>
            <person name="Clum A."/>
            <person name="Reid I.D."/>
            <person name="Moisan M.C."/>
            <person name="Butler G."/>
            <person name="Nguyen T.T.M."/>
            <person name="Dewar K."/>
            <person name="Conant G."/>
            <person name="Drula E."/>
            <person name="Henrissat B."/>
            <person name="Hansel C."/>
            <person name="Singer S."/>
            <person name="Hutchinson M.I."/>
            <person name="de Vries R.P."/>
            <person name="Natvig D.O."/>
            <person name="Powell A.J."/>
            <person name="Tsang A."/>
            <person name="Grigoriev I.V."/>
        </authorList>
    </citation>
    <scope>NUCLEOTIDE SEQUENCE [LARGE SCALE GENOMIC DNA]</scope>
    <source>
        <strain evidence="12 13">CBS 620.91</strain>
    </source>
</reference>
<evidence type="ECO:0000256" key="3">
    <source>
        <dbReference type="ARBA" id="ARBA00016937"/>
    </source>
</evidence>
<keyword evidence="13" id="KW-1185">Reference proteome</keyword>
<dbReference type="Gene3D" id="3.30.420.10">
    <property type="entry name" value="Ribonuclease H-like superfamily/Ribonuclease H"/>
    <property type="match status" value="1"/>
</dbReference>
<evidence type="ECO:0000259" key="11">
    <source>
        <dbReference type="SMART" id="SM00479"/>
    </source>
</evidence>
<feature type="compositionally biased region" description="Polar residues" evidence="10">
    <location>
        <begin position="72"/>
        <end position="90"/>
    </location>
</feature>
<dbReference type="PANTHER" id="PTHR12801:SF45">
    <property type="entry name" value="RNA EXONUCLEASE 4"/>
    <property type="match status" value="1"/>
</dbReference>
<protein>
    <recommendedName>
        <fullName evidence="3">RNA exonuclease 4</fullName>
    </recommendedName>
</protein>
<evidence type="ECO:0000313" key="13">
    <source>
        <dbReference type="Proteomes" id="UP001583172"/>
    </source>
</evidence>
<evidence type="ECO:0000256" key="8">
    <source>
        <dbReference type="ARBA" id="ARBA00023242"/>
    </source>
</evidence>
<feature type="region of interest" description="Disordered" evidence="10">
    <location>
        <begin position="314"/>
        <end position="341"/>
    </location>
</feature>
<evidence type="ECO:0000256" key="4">
    <source>
        <dbReference type="ARBA" id="ARBA00022552"/>
    </source>
</evidence>
<dbReference type="SUPFAM" id="SSF53098">
    <property type="entry name" value="Ribonuclease H-like"/>
    <property type="match status" value="1"/>
</dbReference>
<organism evidence="12 13">
    <name type="scientific">Humicola insolens</name>
    <name type="common">Soft-rot fungus</name>
    <dbReference type="NCBI Taxonomy" id="85995"/>
    <lineage>
        <taxon>Eukaryota</taxon>
        <taxon>Fungi</taxon>
        <taxon>Dikarya</taxon>
        <taxon>Ascomycota</taxon>
        <taxon>Pezizomycotina</taxon>
        <taxon>Sordariomycetes</taxon>
        <taxon>Sordariomycetidae</taxon>
        <taxon>Sordariales</taxon>
        <taxon>Chaetomiaceae</taxon>
        <taxon>Mycothermus</taxon>
    </lineage>
</organism>
<accession>A0ABR3VL69</accession>
<dbReference type="InterPro" id="IPR012337">
    <property type="entry name" value="RNaseH-like_sf"/>
</dbReference>
<comment type="caution">
    <text evidence="12">The sequence shown here is derived from an EMBL/GenBank/DDBJ whole genome shotgun (WGS) entry which is preliminary data.</text>
</comment>
<dbReference type="InterPro" id="IPR036397">
    <property type="entry name" value="RNaseH_sf"/>
</dbReference>
<evidence type="ECO:0000256" key="9">
    <source>
        <dbReference type="ARBA" id="ARBA00025599"/>
    </source>
</evidence>
<dbReference type="PANTHER" id="PTHR12801">
    <property type="entry name" value="RNA EXONUCLEASE REXO1 / RECO3 FAMILY MEMBER-RELATED"/>
    <property type="match status" value="1"/>
</dbReference>
<evidence type="ECO:0000256" key="1">
    <source>
        <dbReference type="ARBA" id="ARBA00004123"/>
    </source>
</evidence>
<feature type="region of interest" description="Disordered" evidence="10">
    <location>
        <begin position="1"/>
        <end position="98"/>
    </location>
</feature>
<keyword evidence="7" id="KW-0269">Exonuclease</keyword>
<keyword evidence="6" id="KW-0378">Hydrolase</keyword>
<feature type="domain" description="Exonuclease" evidence="11">
    <location>
        <begin position="152"/>
        <end position="313"/>
    </location>
</feature>
<dbReference type="InterPro" id="IPR047021">
    <property type="entry name" value="REXO1/3/4-like"/>
</dbReference>
<proteinExistence type="inferred from homology"/>
<comment type="subcellular location">
    <subcellularLocation>
        <location evidence="1">Nucleus</location>
    </subcellularLocation>
</comment>
<keyword evidence="5" id="KW-0540">Nuclease</keyword>
<comment type="function">
    <text evidence="9">Exoribonuclease involved in ribosome biosynthesis. Involved in the processing of ITS1, the internal transcribed spacer localized between the 18S and 5.8S rRNAs.</text>
</comment>
<gene>
    <name evidence="12" type="ORF">VTJ49DRAFT_6012</name>
</gene>
<dbReference type="SMART" id="SM00479">
    <property type="entry name" value="EXOIII"/>
    <property type="match status" value="1"/>
</dbReference>
<feature type="compositionally biased region" description="Basic and acidic residues" evidence="10">
    <location>
        <begin position="26"/>
        <end position="42"/>
    </location>
</feature>
<keyword evidence="8" id="KW-0539">Nucleus</keyword>
<evidence type="ECO:0000256" key="6">
    <source>
        <dbReference type="ARBA" id="ARBA00022801"/>
    </source>
</evidence>
<feature type="compositionally biased region" description="Basic residues" evidence="10">
    <location>
        <begin position="325"/>
        <end position="341"/>
    </location>
</feature>
<dbReference type="CDD" id="cd06144">
    <property type="entry name" value="REX4_like"/>
    <property type="match status" value="1"/>
</dbReference>
<comment type="similarity">
    <text evidence="2">Belongs to the REXO4 family.</text>
</comment>
<name>A0ABR3VL69_HUMIN</name>
<dbReference type="Pfam" id="PF00929">
    <property type="entry name" value="RNase_T"/>
    <property type="match status" value="1"/>
</dbReference>
<evidence type="ECO:0000313" key="12">
    <source>
        <dbReference type="EMBL" id="KAL1842133.1"/>
    </source>
</evidence>
<dbReference type="EMBL" id="JAZGSY010000053">
    <property type="protein sequence ID" value="KAL1842133.1"/>
    <property type="molecule type" value="Genomic_DNA"/>
</dbReference>